<keyword evidence="5 6" id="KW-0472">Membrane</keyword>
<evidence type="ECO:0000256" key="4">
    <source>
        <dbReference type="ARBA" id="ARBA00022989"/>
    </source>
</evidence>
<dbReference type="Pfam" id="PF03134">
    <property type="entry name" value="TB2_DP1_HVA22"/>
    <property type="match status" value="1"/>
</dbReference>
<keyword evidence="3 6" id="KW-0812">Transmembrane</keyword>
<feature type="transmembrane region" description="Helical" evidence="6">
    <location>
        <begin position="72"/>
        <end position="96"/>
    </location>
</feature>
<evidence type="ECO:0000256" key="2">
    <source>
        <dbReference type="ARBA" id="ARBA00008573"/>
    </source>
</evidence>
<dbReference type="EMBL" id="GCKF01037456">
    <property type="protein sequence ID" value="JAG96443.1"/>
    <property type="molecule type" value="Transcribed_RNA"/>
</dbReference>
<evidence type="ECO:0000313" key="7">
    <source>
        <dbReference type="EMBL" id="JAG96443.1"/>
    </source>
</evidence>
<comment type="subcellular location">
    <subcellularLocation>
        <location evidence="1 6">Membrane</location>
        <topology evidence="1 6">Multi-pass membrane protein</topology>
    </subcellularLocation>
</comment>
<evidence type="ECO:0000256" key="6">
    <source>
        <dbReference type="RuleBase" id="RU362006"/>
    </source>
</evidence>
<dbReference type="GO" id="GO:0016020">
    <property type="term" value="C:membrane"/>
    <property type="evidence" value="ECO:0007669"/>
    <property type="project" value="UniProtKB-SubCell"/>
</dbReference>
<sequence>MGWGNFLKAVATNIDIFAGPVVTLLYPLYCSIRAIETPSRLDDQQWLTYWVLYSFITLFELTFAKVLEWLPFWPYLKLIATCWLVLPLFNGAAYVYENYVRKMILNPTFDSRFNPIQKKVVDINPSTRGVIERYIQENGQDAFDKLIRKAEKESKTNRFSRSDYGYDEGYYDEY</sequence>
<proteinExistence type="inferred from homology"/>
<organism evidence="7">
    <name type="scientific">Araucaria cunninghamii</name>
    <name type="common">Hoop pine</name>
    <name type="synonym">Moreton Bay pine</name>
    <dbReference type="NCBI Taxonomy" id="56994"/>
    <lineage>
        <taxon>Eukaryota</taxon>
        <taxon>Viridiplantae</taxon>
        <taxon>Streptophyta</taxon>
        <taxon>Embryophyta</taxon>
        <taxon>Tracheophyta</taxon>
        <taxon>Spermatophyta</taxon>
        <taxon>Pinopsida</taxon>
        <taxon>Pinidae</taxon>
        <taxon>Conifers II</taxon>
        <taxon>Araucariales</taxon>
        <taxon>Araucariaceae</taxon>
        <taxon>Araucaria</taxon>
    </lineage>
</organism>
<accession>A0A0D6R2F4</accession>
<dbReference type="PANTHER" id="PTHR12300">
    <property type="entry name" value="HVA22-LIKE PROTEINS"/>
    <property type="match status" value="1"/>
</dbReference>
<evidence type="ECO:0000256" key="5">
    <source>
        <dbReference type="ARBA" id="ARBA00023136"/>
    </source>
</evidence>
<evidence type="ECO:0000256" key="1">
    <source>
        <dbReference type="ARBA" id="ARBA00004141"/>
    </source>
</evidence>
<keyword evidence="4 6" id="KW-1133">Transmembrane helix</keyword>
<comment type="similarity">
    <text evidence="2 6">Belongs to the DP1 family.</text>
</comment>
<evidence type="ECO:0000256" key="3">
    <source>
        <dbReference type="ARBA" id="ARBA00022692"/>
    </source>
</evidence>
<dbReference type="InterPro" id="IPR004345">
    <property type="entry name" value="TB2_DP1_HVA22"/>
</dbReference>
<feature type="transmembrane region" description="Helical" evidence="6">
    <location>
        <begin position="6"/>
        <end position="26"/>
    </location>
</feature>
<dbReference type="AlphaFoldDB" id="A0A0D6R2F4"/>
<reference evidence="7" key="1">
    <citation type="submission" date="2015-03" db="EMBL/GenBank/DDBJ databases">
        <title>A transcriptome of Araucaria cunninghamii, an australian fine timber species.</title>
        <authorList>
            <person name="Jing Yi C.J.Y."/>
            <person name="Yin San L.Y.S."/>
            <person name="Abdul Karim S.S."/>
            <person name="Wan Azmi N.N."/>
            <person name="Hercus R.R."/>
            <person name="Croft L.L."/>
        </authorList>
    </citation>
    <scope>NUCLEOTIDE SEQUENCE</scope>
    <source>
        <strain evidence="7">MI0301</strain>
        <tissue evidence="7">Leaf</tissue>
    </source>
</reference>
<protein>
    <recommendedName>
        <fullName evidence="6">HVA22-like protein</fullName>
    </recommendedName>
</protein>
<name>A0A0D6R2F4_ARACU</name>
<feature type="transmembrane region" description="Helical" evidence="6">
    <location>
        <begin position="47"/>
        <end position="66"/>
    </location>
</feature>
<dbReference type="PANTHER" id="PTHR12300:SF161">
    <property type="entry name" value="RECEPTOR EXPRESSION-ENHANCING PROTEIN"/>
    <property type="match status" value="1"/>
</dbReference>